<dbReference type="SUPFAM" id="SSF56317">
    <property type="entry name" value="Carbon-nitrogen hydrolase"/>
    <property type="match status" value="1"/>
</dbReference>
<organism evidence="3 4">
    <name type="scientific">Desulfonema magnum</name>
    <dbReference type="NCBI Taxonomy" id="45655"/>
    <lineage>
        <taxon>Bacteria</taxon>
        <taxon>Pseudomonadati</taxon>
        <taxon>Thermodesulfobacteriota</taxon>
        <taxon>Desulfobacteria</taxon>
        <taxon>Desulfobacterales</taxon>
        <taxon>Desulfococcaceae</taxon>
        <taxon>Desulfonema</taxon>
    </lineage>
</organism>
<reference evidence="3" key="1">
    <citation type="journal article" date="2021" name="Microb. Physiol.">
        <title>Proteogenomic Insights into the Physiology of Marine, Sulfate-Reducing, Filamentous Desulfonema limicola and Desulfonema magnum.</title>
        <authorList>
            <person name="Schnaars V."/>
            <person name="Wohlbrand L."/>
            <person name="Scheve S."/>
            <person name="Hinrichs C."/>
            <person name="Reinhardt R."/>
            <person name="Rabus R."/>
        </authorList>
    </citation>
    <scope>NUCLEOTIDE SEQUENCE</scope>
    <source>
        <strain evidence="3">4be13</strain>
    </source>
</reference>
<evidence type="ECO:0000259" key="2">
    <source>
        <dbReference type="PROSITE" id="PS50263"/>
    </source>
</evidence>
<dbReference type="Pfam" id="PF00795">
    <property type="entry name" value="CN_hydrolase"/>
    <property type="match status" value="1"/>
</dbReference>
<sequence>MSNPLKLALAQVMGSPFPKDNLETARNLCAEATERGAEIVVFPEMFMSLPRKSLSLADVAEPIDGPFVTSLGTLAKTLRLHIIAGIWERIPGKTRVRNAAVMLSPKGKTLTAYRKLHLFNALNIRESDFMIAGKEPPEVVPVNDFKIATAICYDLRFPELFRDLAFRGADLVIIPSAWYSGPLKEDHWLTLLRARAIENTSYVAGVNLAGSDFCGRSAVFDPFGIPKAEAGEGTELLVVELEHSRLSEVRSKLPVLQHCRTGIFEGAP</sequence>
<dbReference type="CDD" id="cd07581">
    <property type="entry name" value="nitrilase_3"/>
    <property type="match status" value="1"/>
</dbReference>
<dbReference type="PANTHER" id="PTHR23088:SF27">
    <property type="entry name" value="DEAMINATED GLUTATHIONE AMIDASE"/>
    <property type="match status" value="1"/>
</dbReference>
<dbReference type="EMBL" id="CP061800">
    <property type="protein sequence ID" value="QTA93097.1"/>
    <property type="molecule type" value="Genomic_DNA"/>
</dbReference>
<keyword evidence="4" id="KW-1185">Reference proteome</keyword>
<accession>A0A975BXF1</accession>
<feature type="domain" description="CN hydrolase" evidence="2">
    <location>
        <begin position="5"/>
        <end position="243"/>
    </location>
</feature>
<proteinExistence type="inferred from homology"/>
<dbReference type="RefSeq" id="WP_207680190.1">
    <property type="nucleotide sequence ID" value="NZ_CP061800.1"/>
</dbReference>
<evidence type="ECO:0000313" key="3">
    <source>
        <dbReference type="EMBL" id="QTA93097.1"/>
    </source>
</evidence>
<comment type="similarity">
    <text evidence="1">Belongs to the carbon-nitrogen hydrolase superfamily. NIT1/NIT2 family.</text>
</comment>
<dbReference type="InterPro" id="IPR036526">
    <property type="entry name" value="C-N_Hydrolase_sf"/>
</dbReference>
<dbReference type="PROSITE" id="PS01227">
    <property type="entry name" value="UPF0012"/>
    <property type="match status" value="1"/>
</dbReference>
<dbReference type="PROSITE" id="PS50263">
    <property type="entry name" value="CN_HYDROLASE"/>
    <property type="match status" value="1"/>
</dbReference>
<evidence type="ECO:0000313" key="4">
    <source>
        <dbReference type="Proteomes" id="UP000663722"/>
    </source>
</evidence>
<dbReference type="GO" id="GO:0016787">
    <property type="term" value="F:hydrolase activity"/>
    <property type="evidence" value="ECO:0007669"/>
    <property type="project" value="UniProtKB-KW"/>
</dbReference>
<dbReference type="AlphaFoldDB" id="A0A975BXF1"/>
<dbReference type="KEGG" id="dmm:dnm_091940"/>
<dbReference type="Proteomes" id="UP000663722">
    <property type="component" value="Chromosome"/>
</dbReference>
<gene>
    <name evidence="3" type="ORF">dnm_091940</name>
</gene>
<dbReference type="Gene3D" id="3.60.110.10">
    <property type="entry name" value="Carbon-nitrogen hydrolase"/>
    <property type="match status" value="1"/>
</dbReference>
<protein>
    <submittedName>
        <fullName evidence="3">Carbon-nitrogen hydrolase</fullName>
    </submittedName>
</protein>
<name>A0A975BXF1_9BACT</name>
<dbReference type="PANTHER" id="PTHR23088">
    <property type="entry name" value="NITRILASE-RELATED"/>
    <property type="match status" value="1"/>
</dbReference>
<dbReference type="InterPro" id="IPR001110">
    <property type="entry name" value="UPF0012_CS"/>
</dbReference>
<keyword evidence="3" id="KW-0378">Hydrolase</keyword>
<dbReference type="InterPro" id="IPR003010">
    <property type="entry name" value="C-N_Hydrolase"/>
</dbReference>
<evidence type="ECO:0000256" key="1">
    <source>
        <dbReference type="ARBA" id="ARBA00010613"/>
    </source>
</evidence>